<dbReference type="EMBL" id="CABITT030000007">
    <property type="protein sequence ID" value="VVB12259.1"/>
    <property type="molecule type" value="Genomic_DNA"/>
</dbReference>
<dbReference type="InterPro" id="IPR040870">
    <property type="entry name" value="HEN1_dsRBD2"/>
</dbReference>
<dbReference type="InterPro" id="IPR006630">
    <property type="entry name" value="La_HTH"/>
</dbReference>
<evidence type="ECO:0000256" key="12">
    <source>
        <dbReference type="ARBA" id="ARBA00048418"/>
    </source>
</evidence>
<evidence type="ECO:0000256" key="9">
    <source>
        <dbReference type="ARBA" id="ARBA00022884"/>
    </source>
</evidence>
<keyword evidence="6" id="KW-0949">S-adenosyl-L-methionine</keyword>
<reference evidence="15" key="1">
    <citation type="submission" date="2019-07" db="EMBL/GenBank/DDBJ databases">
        <authorList>
            <person name="Dittberner H."/>
        </authorList>
    </citation>
    <scope>NUCLEOTIDE SEQUENCE [LARGE SCALE GENOMIC DNA]</scope>
</reference>
<evidence type="ECO:0000256" key="11">
    <source>
        <dbReference type="ARBA" id="ARBA00035025"/>
    </source>
</evidence>
<dbReference type="AlphaFoldDB" id="A0A565CF41"/>
<evidence type="ECO:0000313" key="16">
    <source>
        <dbReference type="Proteomes" id="UP000489600"/>
    </source>
</evidence>
<dbReference type="Pfam" id="PF24995">
    <property type="entry name" value="DSRM_2"/>
    <property type="match status" value="1"/>
</dbReference>
<dbReference type="InterPro" id="IPR056755">
    <property type="entry name" value="DSRM_2"/>
</dbReference>
<keyword evidence="8" id="KW-0460">Magnesium</keyword>
<dbReference type="Gene3D" id="3.30.160.20">
    <property type="match status" value="1"/>
</dbReference>
<dbReference type="Pfam" id="PF17842">
    <property type="entry name" value="dsRBD2"/>
    <property type="match status" value="1"/>
</dbReference>
<evidence type="ECO:0000256" key="7">
    <source>
        <dbReference type="ARBA" id="ARBA00022723"/>
    </source>
</evidence>
<comment type="caution">
    <text evidence="15">The sequence shown here is derived from an EMBL/GenBank/DDBJ whole genome shotgun (WGS) entry which is preliminary data.</text>
</comment>
<evidence type="ECO:0000256" key="13">
    <source>
        <dbReference type="PROSITE-ProRule" id="PRU00332"/>
    </source>
</evidence>
<evidence type="ECO:0000256" key="8">
    <source>
        <dbReference type="ARBA" id="ARBA00022842"/>
    </source>
</evidence>
<comment type="cofactor">
    <cofactor evidence="1">
        <name>Mg(2+)</name>
        <dbReference type="ChEBI" id="CHEBI:18420"/>
    </cofactor>
</comment>
<dbReference type="GO" id="GO:0003723">
    <property type="term" value="F:RNA binding"/>
    <property type="evidence" value="ECO:0007669"/>
    <property type="project" value="UniProtKB-UniRule"/>
</dbReference>
<dbReference type="InterPro" id="IPR029063">
    <property type="entry name" value="SAM-dependent_MTases_sf"/>
</dbReference>
<feature type="domain" description="HTH La-type RNA-binding" evidence="14">
    <location>
        <begin position="95"/>
        <end position="206"/>
    </location>
</feature>
<name>A0A565CF41_9BRAS</name>
<comment type="similarity">
    <text evidence="2">Belongs to the methyltransferase superfamily. HEN1 family.</text>
</comment>
<sequence>MTGREKQTLTPKAIIHQKFGVKASYRIEEVHVSSQNDCRGLAKPRKGPCLYRCHLQLPDFSVVSNVFKKKKDSEQSAAELALEKLGIQPRDDDDDITVDEAWDAIVRRIKYIFSDEFLSAEHPLGGHLRAALQRDGDCCSSVPVSVIATFDSKINSLCKVISPSVDSIPFLVMSYVMKAAAKLSDYIVVSPHGASLRRKNPYPPAIIDALAIHVESIKVEAVHIQCNRGCEEPVEPVTLDISSGRYYLDIIAEKLGPLAKLPRAISVDYIMPFLNIHGDAILASVGYPLKSHDLEHDDYVSQWNLQNLPKALIAVQLPLLFTTKSNWRGPFPREILCMFCRQQQLAEPVFTISTVPVESMSDILRSHKKLTVSEHDDTDYQYLSRAKEEIPGSGKGYRCDVKILSTQNLVLDCSLRKFYEKENYAIQNASLKALSWFTMFFGDLDVDSFGPCYTDDDLDIQFKQRNCYKETFPSSRVFELPDIIRNGDLCNSRSTSMPWEKKRVQSIANGSLVSVCYSVSLKVDAEYSRNGETLKELIESSEEIEFEVGHGSMNQHLESVVTQMSVGQYVCFSTALPAEGLVLAAATDTVRTCSLLSELGLEYSVLLLGVKEPTEERMEAACFKPPLSKQRVEYALKQIKESSASTMVDFGCGSGSLLDSLLDCPTSLQTIIGVDISQKGLARAAKMLHSKLNKGACNLRSIILYDGSILEFDSRLHDIDIGTCLEGSAPNHPEDKSKSHMPKFRNHDHKFEWTREQFNKWASKLAKLHNYSVEFTGVGGYRQYGKADPGFASQIALCRRQSLSEVNIVEKFKEGLTQPYKVIWEWRRGKGDK</sequence>
<dbReference type="GO" id="GO:0046872">
    <property type="term" value="F:metal ion binding"/>
    <property type="evidence" value="ECO:0007669"/>
    <property type="project" value="UniProtKB-KW"/>
</dbReference>
<dbReference type="InterPro" id="IPR040813">
    <property type="entry name" value="Hen1_Lam_C"/>
</dbReference>
<dbReference type="PROSITE" id="PS50961">
    <property type="entry name" value="HTH_LA"/>
    <property type="match status" value="1"/>
</dbReference>
<accession>A0A565CF41</accession>
<dbReference type="PANTHER" id="PTHR21404">
    <property type="entry name" value="HEN1"/>
    <property type="match status" value="1"/>
</dbReference>
<evidence type="ECO:0000256" key="1">
    <source>
        <dbReference type="ARBA" id="ARBA00001946"/>
    </source>
</evidence>
<evidence type="ECO:0000256" key="6">
    <source>
        <dbReference type="ARBA" id="ARBA00022691"/>
    </source>
</evidence>
<gene>
    <name evidence="15" type="ORF">ANE_LOCUS22703</name>
</gene>
<dbReference type="GO" id="GO:0005634">
    <property type="term" value="C:nucleus"/>
    <property type="evidence" value="ECO:0007669"/>
    <property type="project" value="TreeGrafter"/>
</dbReference>
<keyword evidence="4" id="KW-0489">Methyltransferase</keyword>
<comment type="catalytic activity">
    <reaction evidence="12">
        <text>small RNA 3'-end nucleotide + S-adenosyl-L-methionine = small RNA 3'-end 2'-O-methylnucleotide + S-adenosyl-L-homocysteine + H(+)</text>
        <dbReference type="Rhea" id="RHEA:37887"/>
        <dbReference type="Rhea" id="RHEA-COMP:10415"/>
        <dbReference type="Rhea" id="RHEA-COMP:10416"/>
        <dbReference type="ChEBI" id="CHEBI:15378"/>
        <dbReference type="ChEBI" id="CHEBI:57856"/>
        <dbReference type="ChEBI" id="CHEBI:59789"/>
        <dbReference type="ChEBI" id="CHEBI:74896"/>
        <dbReference type="ChEBI" id="CHEBI:74898"/>
        <dbReference type="EC" id="2.1.1.386"/>
    </reaction>
</comment>
<evidence type="ECO:0000256" key="4">
    <source>
        <dbReference type="ARBA" id="ARBA00022603"/>
    </source>
</evidence>
<dbReference type="OrthoDB" id="2154311at2759"/>
<dbReference type="GO" id="GO:0005737">
    <property type="term" value="C:cytoplasm"/>
    <property type="evidence" value="ECO:0007669"/>
    <property type="project" value="TreeGrafter"/>
</dbReference>
<keyword evidence="5" id="KW-0808">Transferase</keyword>
<keyword evidence="10" id="KW-0943">RNA-mediated gene silencing</keyword>
<dbReference type="PANTHER" id="PTHR21404:SF3">
    <property type="entry name" value="SMALL RNA 2'-O-METHYLTRANSFERASE"/>
    <property type="match status" value="1"/>
</dbReference>
<keyword evidence="7" id="KW-0479">Metal-binding</keyword>
<keyword evidence="9 13" id="KW-0694">RNA-binding</keyword>
<dbReference type="Gene3D" id="3.40.50.150">
    <property type="entry name" value="Vaccinia Virus protein VP39"/>
    <property type="match status" value="2"/>
</dbReference>
<dbReference type="Pfam" id="PF21224">
    <property type="entry name" value="Hen1_LCD"/>
    <property type="match status" value="1"/>
</dbReference>
<proteinExistence type="inferred from homology"/>
<protein>
    <recommendedName>
        <fullName evidence="3">Small RNA 2'-O-methyltransferase</fullName>
        <ecNumber evidence="11">2.1.1.386</ecNumber>
    </recommendedName>
</protein>
<evidence type="ECO:0000256" key="2">
    <source>
        <dbReference type="ARBA" id="ARBA00009026"/>
    </source>
</evidence>
<evidence type="ECO:0000256" key="3">
    <source>
        <dbReference type="ARBA" id="ARBA00021330"/>
    </source>
</evidence>
<dbReference type="GO" id="GO:0001510">
    <property type="term" value="P:RNA methylation"/>
    <property type="evidence" value="ECO:0007669"/>
    <property type="project" value="InterPro"/>
</dbReference>
<dbReference type="GO" id="GO:0030422">
    <property type="term" value="P:siRNA processing"/>
    <property type="evidence" value="ECO:0007669"/>
    <property type="project" value="TreeGrafter"/>
</dbReference>
<dbReference type="GO" id="GO:0090486">
    <property type="term" value="F:small RNA 2'-O-methyltransferase activity"/>
    <property type="evidence" value="ECO:0007669"/>
    <property type="project" value="UniProtKB-EC"/>
</dbReference>
<evidence type="ECO:0000256" key="5">
    <source>
        <dbReference type="ARBA" id="ARBA00022679"/>
    </source>
</evidence>
<organism evidence="15 16">
    <name type="scientific">Arabis nemorensis</name>
    <dbReference type="NCBI Taxonomy" id="586526"/>
    <lineage>
        <taxon>Eukaryota</taxon>
        <taxon>Viridiplantae</taxon>
        <taxon>Streptophyta</taxon>
        <taxon>Embryophyta</taxon>
        <taxon>Tracheophyta</taxon>
        <taxon>Spermatophyta</taxon>
        <taxon>Magnoliopsida</taxon>
        <taxon>eudicotyledons</taxon>
        <taxon>Gunneridae</taxon>
        <taxon>Pentapetalae</taxon>
        <taxon>rosids</taxon>
        <taxon>malvids</taxon>
        <taxon>Brassicales</taxon>
        <taxon>Brassicaceae</taxon>
        <taxon>Arabideae</taxon>
        <taxon>Arabis</taxon>
    </lineage>
</organism>
<evidence type="ECO:0000313" key="15">
    <source>
        <dbReference type="EMBL" id="VVB12259.1"/>
    </source>
</evidence>
<dbReference type="Pfam" id="PF18441">
    <property type="entry name" value="Hen1_Lam_C"/>
    <property type="match status" value="2"/>
</dbReference>
<keyword evidence="16" id="KW-1185">Reference proteome</keyword>
<dbReference type="Proteomes" id="UP000489600">
    <property type="component" value="Unassembled WGS sequence"/>
</dbReference>
<evidence type="ECO:0000259" key="14">
    <source>
        <dbReference type="PROSITE" id="PS50961"/>
    </source>
</evidence>
<dbReference type="EC" id="2.1.1.386" evidence="11"/>
<evidence type="ECO:0000256" key="10">
    <source>
        <dbReference type="ARBA" id="ARBA00023158"/>
    </source>
</evidence>
<dbReference type="InterPro" id="IPR026610">
    <property type="entry name" value="Hen1"/>
</dbReference>
<dbReference type="SUPFAM" id="SSF53335">
    <property type="entry name" value="S-adenosyl-L-methionine-dependent methyltransferases"/>
    <property type="match status" value="1"/>
</dbReference>